<dbReference type="InterPro" id="IPR036388">
    <property type="entry name" value="WH-like_DNA-bd_sf"/>
</dbReference>
<dbReference type="InterPro" id="IPR001034">
    <property type="entry name" value="DeoR_HTH"/>
</dbReference>
<dbReference type="InterPro" id="IPR011991">
    <property type="entry name" value="ArsR-like_HTH"/>
</dbReference>
<dbReference type="InterPro" id="IPR036390">
    <property type="entry name" value="WH_DNA-bd_sf"/>
</dbReference>
<dbReference type="InterPro" id="IPR036597">
    <property type="entry name" value="Fido-like_dom_sf"/>
</dbReference>
<keyword evidence="5" id="KW-1185">Reference proteome</keyword>
<dbReference type="InterPro" id="IPR003812">
    <property type="entry name" value="Fido"/>
</dbReference>
<keyword evidence="1" id="KW-0805">Transcription regulation</keyword>
<evidence type="ECO:0000256" key="1">
    <source>
        <dbReference type="ARBA" id="ARBA00023015"/>
    </source>
</evidence>
<dbReference type="PROSITE" id="PS51459">
    <property type="entry name" value="FIDO"/>
    <property type="match status" value="1"/>
</dbReference>
<dbReference type="Pfam" id="PF08220">
    <property type="entry name" value="HTH_DeoR"/>
    <property type="match status" value="1"/>
</dbReference>
<feature type="domain" description="Fido" evidence="3">
    <location>
        <begin position="179"/>
        <end position="336"/>
    </location>
</feature>
<reference evidence="4 5" key="1">
    <citation type="submission" date="2020-08" db="EMBL/GenBank/DDBJ databases">
        <title>Description of Xenorhabdus lircayensis sp. nov., the symbiotic bacterium associated with the entomopathogenic nematode Steirnernema unicornum.</title>
        <authorList>
            <person name="Castaneda-Alvarez C."/>
            <person name="Prodan S."/>
            <person name="Zamorano A."/>
            <person name="San-Blas E."/>
            <person name="Aballay E."/>
        </authorList>
    </citation>
    <scope>NUCLEOTIDE SEQUENCE [LARGE SCALE GENOMIC DNA]</scope>
    <source>
        <strain evidence="4 5">VLS</strain>
    </source>
</reference>
<dbReference type="RefSeq" id="WP_198690167.1">
    <property type="nucleotide sequence ID" value="NZ_CAWPUD010000039.1"/>
</dbReference>
<sequence>MKIKRPPTLINIAEMAPSTFFANISITKAIDDEGRYLPWDKLRHRLPAGTEPIAYWSIVRFLRNKNIQQLSLTGDNTDQPAKLFTTSIIKQTCSTIDRLTSSAGQAELLEPLNASQYLFDELIAEESISSSQLEGAATTSQVALEMLKIQRPPRDESERMIMGNHRMMAYVTEHCNNELTPAFIKELHAVAVEGINDDKYKPAQFRTSNDVVVSGVDGEIIHTPPSYKEIEQRIDELCLWANTLHERQSGVDYLHPLIKAIVLHFMMGFIHPFNDGNGRTARALFYWYMLRCGYTAFKYISISKLLKNSSTAYAKAYCYTETDQFDLTYFVDYQCQIVGRAVEEYLSYIKIIIKTQAEMESFLYESNIISELNARQRALLNIAFARPGNIFTVAEIRSRMGVSDNTARNDLKRLEKLGLLQTHKDGKEIVYVAPKSLSQISKWKEKIYVKSSGW</sequence>
<dbReference type="InterPro" id="IPR040198">
    <property type="entry name" value="Fido_containing"/>
</dbReference>
<dbReference type="Gene3D" id="1.10.10.10">
    <property type="entry name" value="Winged helix-like DNA-binding domain superfamily/Winged helix DNA-binding domain"/>
    <property type="match status" value="1"/>
</dbReference>
<dbReference type="Proteomes" id="UP000696184">
    <property type="component" value="Unassembled WGS sequence"/>
</dbReference>
<dbReference type="SUPFAM" id="SSF140931">
    <property type="entry name" value="Fic-like"/>
    <property type="match status" value="1"/>
</dbReference>
<evidence type="ECO:0000313" key="4">
    <source>
        <dbReference type="EMBL" id="MBI6549391.1"/>
    </source>
</evidence>
<protein>
    <submittedName>
        <fullName evidence="4">Fic family protein</fullName>
    </submittedName>
</protein>
<proteinExistence type="predicted"/>
<dbReference type="SUPFAM" id="SSF46785">
    <property type="entry name" value="Winged helix' DNA-binding domain"/>
    <property type="match status" value="1"/>
</dbReference>
<dbReference type="PANTHER" id="PTHR13504:SF38">
    <property type="entry name" value="FIDO DOMAIN-CONTAINING PROTEIN"/>
    <property type="match status" value="1"/>
</dbReference>
<evidence type="ECO:0000313" key="5">
    <source>
        <dbReference type="Proteomes" id="UP000696184"/>
    </source>
</evidence>
<dbReference type="Pfam" id="PF02661">
    <property type="entry name" value="Fic"/>
    <property type="match status" value="1"/>
</dbReference>
<accession>A0ABS0U683</accession>
<organism evidence="4 5">
    <name type="scientific">Xenorhabdus lircayensis</name>
    <dbReference type="NCBI Taxonomy" id="2763499"/>
    <lineage>
        <taxon>Bacteria</taxon>
        <taxon>Pseudomonadati</taxon>
        <taxon>Pseudomonadota</taxon>
        <taxon>Gammaproteobacteria</taxon>
        <taxon>Enterobacterales</taxon>
        <taxon>Morganellaceae</taxon>
        <taxon>Xenorhabdus</taxon>
    </lineage>
</organism>
<dbReference type="EMBL" id="JACOII010000040">
    <property type="protein sequence ID" value="MBI6549391.1"/>
    <property type="molecule type" value="Genomic_DNA"/>
</dbReference>
<name>A0ABS0U683_9GAMM</name>
<gene>
    <name evidence="4" type="ORF">H8A87_11830</name>
</gene>
<keyword evidence="2" id="KW-0804">Transcription</keyword>
<dbReference type="PANTHER" id="PTHR13504">
    <property type="entry name" value="FIDO DOMAIN-CONTAINING PROTEIN DDB_G0283145"/>
    <property type="match status" value="1"/>
</dbReference>
<evidence type="ECO:0000256" key="2">
    <source>
        <dbReference type="ARBA" id="ARBA00023163"/>
    </source>
</evidence>
<dbReference type="CDD" id="cd00090">
    <property type="entry name" value="HTH_ARSR"/>
    <property type="match status" value="1"/>
</dbReference>
<dbReference type="Gene3D" id="1.10.3290.10">
    <property type="entry name" value="Fido-like domain"/>
    <property type="match status" value="1"/>
</dbReference>
<evidence type="ECO:0000259" key="3">
    <source>
        <dbReference type="PROSITE" id="PS51459"/>
    </source>
</evidence>
<comment type="caution">
    <text evidence="4">The sequence shown here is derived from an EMBL/GenBank/DDBJ whole genome shotgun (WGS) entry which is preliminary data.</text>
</comment>